<sequence>MGGALLEHVCPESRIIRIRAYGASAVLLKYSSHYSNHLRM</sequence>
<organism evidence="1">
    <name type="scientific">Anguilla anguilla</name>
    <name type="common">European freshwater eel</name>
    <name type="synonym">Muraena anguilla</name>
    <dbReference type="NCBI Taxonomy" id="7936"/>
    <lineage>
        <taxon>Eukaryota</taxon>
        <taxon>Metazoa</taxon>
        <taxon>Chordata</taxon>
        <taxon>Craniata</taxon>
        <taxon>Vertebrata</taxon>
        <taxon>Euteleostomi</taxon>
        <taxon>Actinopterygii</taxon>
        <taxon>Neopterygii</taxon>
        <taxon>Teleostei</taxon>
        <taxon>Anguilliformes</taxon>
        <taxon>Anguillidae</taxon>
        <taxon>Anguilla</taxon>
    </lineage>
</organism>
<dbReference type="EMBL" id="GBXM01080189">
    <property type="protein sequence ID" value="JAH28388.1"/>
    <property type="molecule type" value="Transcribed_RNA"/>
</dbReference>
<dbReference type="AlphaFoldDB" id="A0A0E9RJ86"/>
<proteinExistence type="predicted"/>
<protein>
    <submittedName>
        <fullName evidence="1">Uncharacterized protein</fullName>
    </submittedName>
</protein>
<accession>A0A0E9RJ86</accession>
<reference evidence="1" key="1">
    <citation type="submission" date="2014-11" db="EMBL/GenBank/DDBJ databases">
        <authorList>
            <person name="Amaro Gonzalez C."/>
        </authorList>
    </citation>
    <scope>NUCLEOTIDE SEQUENCE</scope>
</reference>
<reference evidence="1" key="2">
    <citation type="journal article" date="2015" name="Fish Shellfish Immunol.">
        <title>Early steps in the European eel (Anguilla anguilla)-Vibrio vulnificus interaction in the gills: Role of the RtxA13 toxin.</title>
        <authorList>
            <person name="Callol A."/>
            <person name="Pajuelo D."/>
            <person name="Ebbesson L."/>
            <person name="Teles M."/>
            <person name="MacKenzie S."/>
            <person name="Amaro C."/>
        </authorList>
    </citation>
    <scope>NUCLEOTIDE SEQUENCE</scope>
</reference>
<name>A0A0E9RJ86_ANGAN</name>
<evidence type="ECO:0000313" key="1">
    <source>
        <dbReference type="EMBL" id="JAH28388.1"/>
    </source>
</evidence>